<sequence>MNSRAMNHNNTPAILVAAVAATLACAAPAAVAGNRGPHYGPWGAAQMLPAVVDTPVAAEGCPIESPDGRELYIASNRSAPGAQGKLDIYRSRRGRGRFADWGTPRNLGTPVNSTEFDYCPTPLRGNWLMFVSSRAHADDCYPGSEPPPTPAAGPAPGDIYLSREFRSGHWLAPLHLGCAPHGPNTAGAEFSPSLVQTSAGTFLYFSSNGYADSQGQDIYVSRVLRNGTVLRGRRVAELSTSFDDRMPNVRKDGLEIVFSSNRAGATAFDQDIYVATRRSVRAKWGKPVRIANPHVNTPGSETRASLSGDGTRLYFGRKLTAADPGDVYVSTRRRKP</sequence>
<gene>
    <name evidence="2" type="ORF">ACFONC_08325</name>
</gene>
<accession>A0ABV7XLN4</accession>
<dbReference type="RefSeq" id="WP_386743269.1">
    <property type="nucleotide sequence ID" value="NZ_JBHRYA010000007.1"/>
</dbReference>
<keyword evidence="3" id="KW-1185">Reference proteome</keyword>
<organism evidence="2 3">
    <name type="scientific">Luteimonas soli</name>
    <dbReference type="NCBI Taxonomy" id="1648966"/>
    <lineage>
        <taxon>Bacteria</taxon>
        <taxon>Pseudomonadati</taxon>
        <taxon>Pseudomonadota</taxon>
        <taxon>Gammaproteobacteria</taxon>
        <taxon>Lysobacterales</taxon>
        <taxon>Lysobacteraceae</taxon>
        <taxon>Luteimonas</taxon>
    </lineage>
</organism>
<dbReference type="Pfam" id="PF07676">
    <property type="entry name" value="PD40"/>
    <property type="match status" value="3"/>
</dbReference>
<comment type="caution">
    <text evidence="2">The sequence shown here is derived from an EMBL/GenBank/DDBJ whole genome shotgun (WGS) entry which is preliminary data.</text>
</comment>
<dbReference type="EMBL" id="JBHRYA010000007">
    <property type="protein sequence ID" value="MFC3716154.1"/>
    <property type="molecule type" value="Genomic_DNA"/>
</dbReference>
<dbReference type="PROSITE" id="PS51257">
    <property type="entry name" value="PROKAR_LIPOPROTEIN"/>
    <property type="match status" value="1"/>
</dbReference>
<feature type="chain" id="PRO_5045141124" evidence="1">
    <location>
        <begin position="33"/>
        <end position="336"/>
    </location>
</feature>
<dbReference type="Gene3D" id="2.120.10.30">
    <property type="entry name" value="TolB, C-terminal domain"/>
    <property type="match status" value="1"/>
</dbReference>
<keyword evidence="1" id="KW-0732">Signal</keyword>
<dbReference type="InterPro" id="IPR011659">
    <property type="entry name" value="WD40"/>
</dbReference>
<evidence type="ECO:0000256" key="1">
    <source>
        <dbReference type="SAM" id="SignalP"/>
    </source>
</evidence>
<dbReference type="InterPro" id="IPR011042">
    <property type="entry name" value="6-blade_b-propeller_TolB-like"/>
</dbReference>
<protein>
    <submittedName>
        <fullName evidence="2">Uncharacterized protein</fullName>
    </submittedName>
</protein>
<reference evidence="3" key="1">
    <citation type="journal article" date="2019" name="Int. J. Syst. Evol. Microbiol.">
        <title>The Global Catalogue of Microorganisms (GCM) 10K type strain sequencing project: providing services to taxonomists for standard genome sequencing and annotation.</title>
        <authorList>
            <consortium name="The Broad Institute Genomics Platform"/>
            <consortium name="The Broad Institute Genome Sequencing Center for Infectious Disease"/>
            <person name="Wu L."/>
            <person name="Ma J."/>
        </authorList>
    </citation>
    <scope>NUCLEOTIDE SEQUENCE [LARGE SCALE GENOMIC DNA]</scope>
    <source>
        <strain evidence="3">KCTC 42441</strain>
    </source>
</reference>
<name>A0ABV7XLN4_9GAMM</name>
<feature type="signal peptide" evidence="1">
    <location>
        <begin position="1"/>
        <end position="32"/>
    </location>
</feature>
<dbReference type="Proteomes" id="UP001595705">
    <property type="component" value="Unassembled WGS sequence"/>
</dbReference>
<dbReference type="SUPFAM" id="SSF69304">
    <property type="entry name" value="Tricorn protease N-terminal domain"/>
    <property type="match status" value="1"/>
</dbReference>
<evidence type="ECO:0000313" key="3">
    <source>
        <dbReference type="Proteomes" id="UP001595705"/>
    </source>
</evidence>
<evidence type="ECO:0000313" key="2">
    <source>
        <dbReference type="EMBL" id="MFC3716154.1"/>
    </source>
</evidence>
<proteinExistence type="predicted"/>